<dbReference type="Pfam" id="PF10028">
    <property type="entry name" value="DUF2270"/>
    <property type="match status" value="1"/>
</dbReference>
<dbReference type="AlphaFoldDB" id="A0AAU8CP49"/>
<dbReference type="InterPro" id="IPR014470">
    <property type="entry name" value="UCP01500"/>
</dbReference>
<name>A0AAU8CP49_9HYPH</name>
<organism evidence="2">
    <name type="scientific">Mesorhizobium sp. WSM2240</name>
    <dbReference type="NCBI Taxonomy" id="3228851"/>
    <lineage>
        <taxon>Bacteria</taxon>
        <taxon>Pseudomonadati</taxon>
        <taxon>Pseudomonadota</taxon>
        <taxon>Alphaproteobacteria</taxon>
        <taxon>Hyphomicrobiales</taxon>
        <taxon>Phyllobacteriaceae</taxon>
        <taxon>Mesorhizobium</taxon>
    </lineage>
</organism>
<protein>
    <submittedName>
        <fullName evidence="2">DUF2270 domain-containing protein</fullName>
    </submittedName>
</protein>
<reference evidence="2" key="1">
    <citation type="submission" date="2024-06" db="EMBL/GenBank/DDBJ databases">
        <title>Mesorhizobium karijinii sp. nov., a symbiont of the iconic Swainsona formosa from arid Australia.</title>
        <authorList>
            <person name="Hill Y.J."/>
            <person name="Watkin E.L.J."/>
            <person name="O'Hara G.W."/>
            <person name="Terpolilli J."/>
            <person name="Tye M.L."/>
            <person name="Kohlmeier M.G."/>
        </authorList>
    </citation>
    <scope>NUCLEOTIDE SEQUENCE</scope>
    <source>
        <strain evidence="2">WSM2240</strain>
    </source>
</reference>
<keyword evidence="1" id="KW-1133">Transmembrane helix</keyword>
<keyword evidence="1" id="KW-0472">Membrane</keyword>
<feature type="transmembrane region" description="Helical" evidence="1">
    <location>
        <begin position="157"/>
        <end position="174"/>
    </location>
</feature>
<keyword evidence="1" id="KW-0812">Transmembrane</keyword>
<gene>
    <name evidence="2" type="ORF">ABVK50_21175</name>
</gene>
<evidence type="ECO:0000313" key="2">
    <source>
        <dbReference type="EMBL" id="XCG47754.1"/>
    </source>
</evidence>
<dbReference type="RefSeq" id="WP_353644705.1">
    <property type="nucleotide sequence ID" value="NZ_CP159253.1"/>
</dbReference>
<accession>A0AAU8CP49</accession>
<proteinExistence type="predicted"/>
<dbReference type="EMBL" id="CP159253">
    <property type="protein sequence ID" value="XCG47754.1"/>
    <property type="molecule type" value="Genomic_DNA"/>
</dbReference>
<evidence type="ECO:0000256" key="1">
    <source>
        <dbReference type="SAM" id="Phobius"/>
    </source>
</evidence>
<feature type="transmembrane region" description="Helical" evidence="1">
    <location>
        <begin position="76"/>
        <end position="94"/>
    </location>
</feature>
<sequence>MDETRERPSEDNIARWEVPPFPATSSEYITVLAHYHRAEMGRMAGWRDRIDRTTNWAITGVAAMLSLSLSSPTSHHGVLLFAMVLVQLLLLIEARRYRFFDVYRGRVRRLEKNYFAQILAPMPDPDGGWGKILGQDLRKPRFLIPLRVAMSRRLKRNYFWMFLILLLAWVLKISTPKLQDEGVARELAWSVNEIVGSAAFGPVPGWAIMLAVIGFYGWLVFMALSPDVETVEATYGEVHV</sequence>
<dbReference type="PIRSF" id="PIRSF015000">
    <property type="entry name" value="UCP01500"/>
    <property type="match status" value="1"/>
</dbReference>
<feature type="transmembrane region" description="Helical" evidence="1">
    <location>
        <begin position="194"/>
        <end position="219"/>
    </location>
</feature>